<feature type="DNA-binding region" description="H-T-H motif" evidence="2">
    <location>
        <begin position="34"/>
        <end position="53"/>
    </location>
</feature>
<dbReference type="AlphaFoldDB" id="A0A430JKK4"/>
<gene>
    <name evidence="4" type="ORF">EJQ19_01850</name>
</gene>
<dbReference type="Gene3D" id="1.10.357.10">
    <property type="entry name" value="Tetracycline Repressor, domain 2"/>
    <property type="match status" value="1"/>
</dbReference>
<dbReference type="InterPro" id="IPR036271">
    <property type="entry name" value="Tet_transcr_reg_TetR-rel_C_sf"/>
</dbReference>
<evidence type="ECO:0000313" key="4">
    <source>
        <dbReference type="EMBL" id="RTE11562.1"/>
    </source>
</evidence>
<dbReference type="RefSeq" id="WP_126139508.1">
    <property type="nucleotide sequence ID" value="NZ_RXHU01000007.1"/>
</dbReference>
<dbReference type="PROSITE" id="PS50977">
    <property type="entry name" value="HTH_TETR_2"/>
    <property type="match status" value="1"/>
</dbReference>
<dbReference type="Pfam" id="PF00440">
    <property type="entry name" value="TetR_N"/>
    <property type="match status" value="1"/>
</dbReference>
<keyword evidence="1 2" id="KW-0238">DNA-binding</keyword>
<dbReference type="EMBL" id="RXHU01000007">
    <property type="protein sequence ID" value="RTE11562.1"/>
    <property type="molecule type" value="Genomic_DNA"/>
</dbReference>
<dbReference type="PANTHER" id="PTHR43479">
    <property type="entry name" value="ACREF/ENVCD OPERON REPRESSOR-RELATED"/>
    <property type="match status" value="1"/>
</dbReference>
<sequence length="199" mass="22810">MAMNGFEKRAQLKKEKIMKATLELLQTEDAKKLKITEIAGKAGVSQVTIYNYFGSKEELIRDVFIAYIRETIDEFEAYLASEHTLKEKIEHIVFQKKKNSRTFGIATMKKLWQEDPVLAAFVKDEYMKKGIPLVVRLIEDGKKSGEISKKISTSTIVMYMNMLANQANTLLDYVDGDTNMDQLIEEMADLFFYGVSVHD</sequence>
<keyword evidence="5" id="KW-1185">Reference proteome</keyword>
<dbReference type="SUPFAM" id="SSF48498">
    <property type="entry name" value="Tetracyclin repressor-like, C-terminal domain"/>
    <property type="match status" value="1"/>
</dbReference>
<dbReference type="Gene3D" id="1.10.10.60">
    <property type="entry name" value="Homeodomain-like"/>
    <property type="match status" value="1"/>
</dbReference>
<dbReference type="InterPro" id="IPR009057">
    <property type="entry name" value="Homeodomain-like_sf"/>
</dbReference>
<accession>A0A430JKK4</accession>
<organism evidence="4 5">
    <name type="scientific">Paenibacillus whitsoniae</name>
    <dbReference type="NCBI Taxonomy" id="2496558"/>
    <lineage>
        <taxon>Bacteria</taxon>
        <taxon>Bacillati</taxon>
        <taxon>Bacillota</taxon>
        <taxon>Bacilli</taxon>
        <taxon>Bacillales</taxon>
        <taxon>Paenibacillaceae</taxon>
        <taxon>Paenibacillus</taxon>
    </lineage>
</organism>
<dbReference type="Proteomes" id="UP000276128">
    <property type="component" value="Unassembled WGS sequence"/>
</dbReference>
<dbReference type="InterPro" id="IPR050624">
    <property type="entry name" value="HTH-type_Tx_Regulator"/>
</dbReference>
<reference evidence="4 5" key="1">
    <citation type="submission" date="2018-12" db="EMBL/GenBank/DDBJ databases">
        <title>Bacillus ochoae sp. nov., Paenibacillus whitsoniae sp. nov., Paenibacillus spiritus sp. nov. Isolated from the Mars Exploration Rover during spacecraft assembly.</title>
        <authorList>
            <person name="Seuylemezian A."/>
            <person name="Vaishampayan P."/>
        </authorList>
    </citation>
    <scope>NUCLEOTIDE SEQUENCE [LARGE SCALE GENOMIC DNA]</scope>
    <source>
        <strain evidence="4 5">MER 54</strain>
    </source>
</reference>
<dbReference type="GO" id="GO:0003677">
    <property type="term" value="F:DNA binding"/>
    <property type="evidence" value="ECO:0007669"/>
    <property type="project" value="UniProtKB-UniRule"/>
</dbReference>
<dbReference type="PRINTS" id="PR00455">
    <property type="entry name" value="HTHTETR"/>
</dbReference>
<dbReference type="InterPro" id="IPR001647">
    <property type="entry name" value="HTH_TetR"/>
</dbReference>
<dbReference type="SUPFAM" id="SSF46689">
    <property type="entry name" value="Homeodomain-like"/>
    <property type="match status" value="1"/>
</dbReference>
<dbReference type="OrthoDB" id="113732at2"/>
<evidence type="ECO:0000313" key="5">
    <source>
        <dbReference type="Proteomes" id="UP000276128"/>
    </source>
</evidence>
<evidence type="ECO:0000259" key="3">
    <source>
        <dbReference type="PROSITE" id="PS50977"/>
    </source>
</evidence>
<protein>
    <submittedName>
        <fullName evidence="4">TetR/AcrR family transcriptional regulator</fullName>
    </submittedName>
</protein>
<name>A0A430JKK4_9BACL</name>
<proteinExistence type="predicted"/>
<evidence type="ECO:0000256" key="2">
    <source>
        <dbReference type="PROSITE-ProRule" id="PRU00335"/>
    </source>
</evidence>
<feature type="domain" description="HTH tetR-type" evidence="3">
    <location>
        <begin position="11"/>
        <end position="71"/>
    </location>
</feature>
<dbReference type="PANTHER" id="PTHR43479:SF21">
    <property type="entry name" value="TRANSCRIPTIONAL REGULATOR, TETR FAMILY"/>
    <property type="match status" value="1"/>
</dbReference>
<comment type="caution">
    <text evidence="4">The sequence shown here is derived from an EMBL/GenBank/DDBJ whole genome shotgun (WGS) entry which is preliminary data.</text>
</comment>
<evidence type="ECO:0000256" key="1">
    <source>
        <dbReference type="ARBA" id="ARBA00023125"/>
    </source>
</evidence>